<dbReference type="AlphaFoldDB" id="A0A6J6NRS4"/>
<name>A0A6J6NRS4_9ZZZZ</name>
<accession>A0A6J6NRS4</accession>
<sequence length="40" mass="4157">MRVVNGAGVPSVIVQLPSLLNGAADEYDAASPDKKNSSWV</sequence>
<evidence type="ECO:0000313" key="1">
    <source>
        <dbReference type="EMBL" id="CAB4688886.1"/>
    </source>
</evidence>
<dbReference type="EMBL" id="CAEZXM010000095">
    <property type="protein sequence ID" value="CAB4688886.1"/>
    <property type="molecule type" value="Genomic_DNA"/>
</dbReference>
<protein>
    <submittedName>
        <fullName evidence="1">Unannotated protein</fullName>
    </submittedName>
</protein>
<proteinExistence type="predicted"/>
<gene>
    <name evidence="1" type="ORF">UFOPK2366_00636</name>
</gene>
<reference evidence="1" key="1">
    <citation type="submission" date="2020-05" db="EMBL/GenBank/DDBJ databases">
        <authorList>
            <person name="Chiriac C."/>
            <person name="Salcher M."/>
            <person name="Ghai R."/>
            <person name="Kavagutti S V."/>
        </authorList>
    </citation>
    <scope>NUCLEOTIDE SEQUENCE</scope>
</reference>
<organism evidence="1">
    <name type="scientific">freshwater metagenome</name>
    <dbReference type="NCBI Taxonomy" id="449393"/>
    <lineage>
        <taxon>unclassified sequences</taxon>
        <taxon>metagenomes</taxon>
        <taxon>ecological metagenomes</taxon>
    </lineage>
</organism>